<evidence type="ECO:0000256" key="3">
    <source>
        <dbReference type="ARBA" id="ARBA00022801"/>
    </source>
</evidence>
<dbReference type="InterPro" id="IPR036412">
    <property type="entry name" value="HAD-like_sf"/>
</dbReference>
<keyword evidence="4" id="KW-0460">Magnesium</keyword>
<evidence type="ECO:0000256" key="4">
    <source>
        <dbReference type="RuleBase" id="RU361117"/>
    </source>
</evidence>
<keyword evidence="3 4" id="KW-0378">Hydrolase</keyword>
<organism evidence="5 6">
    <name type="scientific">Verticiella sediminum</name>
    <dbReference type="NCBI Taxonomy" id="1247510"/>
    <lineage>
        <taxon>Bacteria</taxon>
        <taxon>Pseudomonadati</taxon>
        <taxon>Pseudomonadota</taxon>
        <taxon>Betaproteobacteria</taxon>
        <taxon>Burkholderiales</taxon>
        <taxon>Alcaligenaceae</taxon>
        <taxon>Verticiella</taxon>
    </lineage>
</organism>
<dbReference type="UniPathway" id="UPA00299"/>
<gene>
    <name evidence="5" type="primary">otsB</name>
    <name evidence="5" type="ORF">FOZ76_19835</name>
</gene>
<evidence type="ECO:0000256" key="2">
    <source>
        <dbReference type="ARBA" id="ARBA00008770"/>
    </source>
</evidence>
<dbReference type="InterPro" id="IPR044651">
    <property type="entry name" value="OTSB-like"/>
</dbReference>
<comment type="function">
    <text evidence="4">Removes the phosphate from trehalose 6-phosphate to produce free trehalose.</text>
</comment>
<dbReference type="EMBL" id="VLTJ01000039">
    <property type="protein sequence ID" value="TSH90753.1"/>
    <property type="molecule type" value="Genomic_DNA"/>
</dbReference>
<dbReference type="OrthoDB" id="9814913at2"/>
<reference evidence="5 6" key="1">
    <citation type="submission" date="2019-07" db="EMBL/GenBank/DDBJ databases">
        <title>Qingshengfaniella alkalisoli gen. nov., sp. nov., isolated from saline soil.</title>
        <authorList>
            <person name="Xu L."/>
            <person name="Huang X.-X."/>
            <person name="Sun J.-Q."/>
        </authorList>
    </citation>
    <scope>NUCLEOTIDE SEQUENCE [LARGE SCALE GENOMIC DNA]</scope>
    <source>
        <strain evidence="5 6">DSM 27279</strain>
    </source>
</reference>
<evidence type="ECO:0000256" key="1">
    <source>
        <dbReference type="ARBA" id="ARBA00005199"/>
    </source>
</evidence>
<comment type="caution">
    <text evidence="5">The sequence shown here is derived from an EMBL/GenBank/DDBJ whole genome shotgun (WGS) entry which is preliminary data.</text>
</comment>
<dbReference type="Gene3D" id="3.30.70.1020">
    <property type="entry name" value="Trehalose-6-phosphate phosphatase related protein, domain 2"/>
    <property type="match status" value="1"/>
</dbReference>
<dbReference type="NCBIfam" id="TIGR00685">
    <property type="entry name" value="T6PP"/>
    <property type="match status" value="1"/>
</dbReference>
<dbReference type="Gene3D" id="3.40.50.1000">
    <property type="entry name" value="HAD superfamily/HAD-like"/>
    <property type="match status" value="1"/>
</dbReference>
<dbReference type="GO" id="GO:0046872">
    <property type="term" value="F:metal ion binding"/>
    <property type="evidence" value="ECO:0007669"/>
    <property type="project" value="UniProtKB-KW"/>
</dbReference>
<comment type="pathway">
    <text evidence="1 4">Glycan biosynthesis; trehalose biosynthesis.</text>
</comment>
<protein>
    <recommendedName>
        <fullName evidence="4">Trehalose 6-phosphate phosphatase</fullName>
        <ecNumber evidence="4">3.1.3.12</ecNumber>
    </recommendedName>
</protein>
<dbReference type="AlphaFoldDB" id="A0A556AD13"/>
<comment type="similarity">
    <text evidence="2 4">Belongs to the trehalose phosphatase family.</text>
</comment>
<dbReference type="CDD" id="cd01627">
    <property type="entry name" value="HAD_TPP"/>
    <property type="match status" value="1"/>
</dbReference>
<dbReference type="InterPro" id="IPR023214">
    <property type="entry name" value="HAD_sf"/>
</dbReference>
<dbReference type="InterPro" id="IPR003337">
    <property type="entry name" value="Trehalose_PPase"/>
</dbReference>
<dbReference type="SUPFAM" id="SSF56784">
    <property type="entry name" value="HAD-like"/>
    <property type="match status" value="1"/>
</dbReference>
<proteinExistence type="inferred from homology"/>
<dbReference type="Pfam" id="PF02358">
    <property type="entry name" value="Trehalose_PPase"/>
    <property type="match status" value="1"/>
</dbReference>
<comment type="catalytic activity">
    <reaction evidence="4">
        <text>alpha,alpha-trehalose 6-phosphate + H2O = alpha,alpha-trehalose + phosphate</text>
        <dbReference type="Rhea" id="RHEA:23420"/>
        <dbReference type="ChEBI" id="CHEBI:15377"/>
        <dbReference type="ChEBI" id="CHEBI:16551"/>
        <dbReference type="ChEBI" id="CHEBI:43474"/>
        <dbReference type="ChEBI" id="CHEBI:58429"/>
        <dbReference type="EC" id="3.1.3.12"/>
    </reaction>
</comment>
<accession>A0A556AD13</accession>
<keyword evidence="4" id="KW-0479">Metal-binding</keyword>
<dbReference type="InterPro" id="IPR006379">
    <property type="entry name" value="HAD-SF_hydro_IIB"/>
</dbReference>
<evidence type="ECO:0000313" key="6">
    <source>
        <dbReference type="Proteomes" id="UP000318405"/>
    </source>
</evidence>
<dbReference type="GO" id="GO:0004805">
    <property type="term" value="F:trehalose-phosphatase activity"/>
    <property type="evidence" value="ECO:0007669"/>
    <property type="project" value="UniProtKB-EC"/>
</dbReference>
<name>A0A556AD13_9BURK</name>
<dbReference type="Proteomes" id="UP000318405">
    <property type="component" value="Unassembled WGS sequence"/>
</dbReference>
<sequence length="256" mass="27105">MDISPDSLLDLTPADAALFLDLDGTLAAFHVHPEAAFIPVPVLAAIARLAASGLPLAVVSGRPITSIDRMLAPACYPAAGVHGVERRDARGVLHMLPSEALPPAGLADALRARMAAWPGTLVEDKQVAVALHYRGAPQYEAEVEALADETAERYPYLKRQPGKFVVEFKPAGVDKGTAIAAFLSEAPFAGHTPVFLGDDRTDEAGFAVMNAHGGLSIKVGEGPTQARYRLADVAAVHAWLEKFAQRVAGPLTQHIR</sequence>
<comment type="cofactor">
    <cofactor evidence="4">
        <name>Mg(2+)</name>
        <dbReference type="ChEBI" id="CHEBI:18420"/>
    </cofactor>
</comment>
<evidence type="ECO:0000313" key="5">
    <source>
        <dbReference type="EMBL" id="TSH90753.1"/>
    </source>
</evidence>
<keyword evidence="6" id="KW-1185">Reference proteome</keyword>
<dbReference type="PANTHER" id="PTHR43768:SF3">
    <property type="entry name" value="TREHALOSE 6-PHOSPHATE PHOSPHATASE"/>
    <property type="match status" value="1"/>
</dbReference>
<dbReference type="PANTHER" id="PTHR43768">
    <property type="entry name" value="TREHALOSE 6-PHOSPHATE PHOSPHATASE"/>
    <property type="match status" value="1"/>
</dbReference>
<dbReference type="NCBIfam" id="TIGR01484">
    <property type="entry name" value="HAD-SF-IIB"/>
    <property type="match status" value="1"/>
</dbReference>
<dbReference type="EC" id="3.1.3.12" evidence="4"/>
<dbReference type="GO" id="GO:0005992">
    <property type="term" value="P:trehalose biosynthetic process"/>
    <property type="evidence" value="ECO:0007669"/>
    <property type="project" value="UniProtKB-UniPathway"/>
</dbReference>